<evidence type="ECO:0000313" key="2">
    <source>
        <dbReference type="EMBL" id="CAI8017882.1"/>
    </source>
</evidence>
<dbReference type="EMBL" id="CASHTH010001666">
    <property type="protein sequence ID" value="CAI8017882.1"/>
    <property type="molecule type" value="Genomic_DNA"/>
</dbReference>
<name>A0AA35RWX0_GEOBA</name>
<reference evidence="2" key="1">
    <citation type="submission" date="2023-03" db="EMBL/GenBank/DDBJ databases">
        <authorList>
            <person name="Steffen K."/>
            <person name="Cardenas P."/>
        </authorList>
    </citation>
    <scope>NUCLEOTIDE SEQUENCE</scope>
</reference>
<accession>A0AA35RWX0</accession>
<organism evidence="2 3">
    <name type="scientific">Geodia barretti</name>
    <name type="common">Barrett's horny sponge</name>
    <dbReference type="NCBI Taxonomy" id="519541"/>
    <lineage>
        <taxon>Eukaryota</taxon>
        <taxon>Metazoa</taxon>
        <taxon>Porifera</taxon>
        <taxon>Demospongiae</taxon>
        <taxon>Heteroscleromorpha</taxon>
        <taxon>Tetractinellida</taxon>
        <taxon>Astrophorina</taxon>
        <taxon>Geodiidae</taxon>
        <taxon>Geodia</taxon>
    </lineage>
</organism>
<dbReference type="InterPro" id="IPR010178">
    <property type="entry name" value="Lit"/>
</dbReference>
<evidence type="ECO:0000313" key="3">
    <source>
        <dbReference type="Proteomes" id="UP001174909"/>
    </source>
</evidence>
<protein>
    <submittedName>
        <fullName evidence="2">Uncharacterized protein</fullName>
    </submittedName>
</protein>
<dbReference type="Proteomes" id="UP001174909">
    <property type="component" value="Unassembled WGS sequence"/>
</dbReference>
<comment type="caution">
    <text evidence="2">The sequence shown here is derived from an EMBL/GenBank/DDBJ whole genome shotgun (WGS) entry which is preliminary data.</text>
</comment>
<dbReference type="Pfam" id="PF07314">
    <property type="entry name" value="Lit"/>
    <property type="match status" value="1"/>
</dbReference>
<sequence length="96" mass="10659">MTLALVGVVGLLALVGFNRLFLLFHLISFSNDFWMLDPRRDYLIAMFPQGFFFEATMLIAFCTIAAAAVLAVAPRIVRIVAPWIYNPINTPHGDSG</sequence>
<feature type="transmembrane region" description="Helical" evidence="1">
    <location>
        <begin position="42"/>
        <end position="73"/>
    </location>
</feature>
<evidence type="ECO:0000256" key="1">
    <source>
        <dbReference type="SAM" id="Phobius"/>
    </source>
</evidence>
<keyword evidence="1" id="KW-0472">Membrane</keyword>
<proteinExistence type="predicted"/>
<keyword evidence="1" id="KW-0812">Transmembrane</keyword>
<keyword evidence="3" id="KW-1185">Reference proteome</keyword>
<gene>
    <name evidence="2" type="ORF">GBAR_LOCUS10793</name>
</gene>
<dbReference type="AlphaFoldDB" id="A0AA35RWX0"/>
<keyword evidence="1" id="KW-1133">Transmembrane helix</keyword>